<reference evidence="1 2" key="1">
    <citation type="submission" date="2019-09" db="EMBL/GenBank/DDBJ databases">
        <title>Isolation and complete genome sequencing of Methylocystis species.</title>
        <authorList>
            <person name="Rumah B.L."/>
            <person name="Stead C.E."/>
            <person name="Stevens B.C."/>
            <person name="Minton N.P."/>
            <person name="Grosse-Honebrink A."/>
            <person name="Zhang Y."/>
        </authorList>
    </citation>
    <scope>NUCLEOTIDE SEQUENCE [LARGE SCALE GENOMIC DNA]</scope>
    <source>
        <strain evidence="1 2">BRCS2</strain>
    </source>
</reference>
<proteinExistence type="predicted"/>
<dbReference type="KEGG" id="mpar:F7D14_01275"/>
<organism evidence="1 2">
    <name type="scientific">Methylocystis parvus</name>
    <dbReference type="NCBI Taxonomy" id="134"/>
    <lineage>
        <taxon>Bacteria</taxon>
        <taxon>Pseudomonadati</taxon>
        <taxon>Pseudomonadota</taxon>
        <taxon>Alphaproteobacteria</taxon>
        <taxon>Hyphomicrobiales</taxon>
        <taxon>Methylocystaceae</taxon>
        <taxon>Methylocystis</taxon>
    </lineage>
</organism>
<evidence type="ECO:0000313" key="2">
    <source>
        <dbReference type="Proteomes" id="UP000422569"/>
    </source>
</evidence>
<protein>
    <submittedName>
        <fullName evidence="1">Uncharacterized protein</fullName>
    </submittedName>
</protein>
<keyword evidence="2" id="KW-1185">Reference proteome</keyword>
<evidence type="ECO:0000313" key="1">
    <source>
        <dbReference type="EMBL" id="QGM96250.1"/>
    </source>
</evidence>
<name>A0A6B8M605_9HYPH</name>
<sequence length="78" mass="7926">MIISGLTAQLEKADKLFVADFAAALGGAAAHQPGGDGGRGDLGGGDYAALDRLADADPVAYEAALARMSPAERDRYGF</sequence>
<dbReference type="Proteomes" id="UP000422569">
    <property type="component" value="Chromosome"/>
</dbReference>
<dbReference type="EMBL" id="CP044331">
    <property type="protein sequence ID" value="QGM96250.1"/>
    <property type="molecule type" value="Genomic_DNA"/>
</dbReference>
<gene>
    <name evidence="1" type="ORF">F7D14_01275</name>
</gene>
<dbReference type="RefSeq" id="WP_016918861.1">
    <property type="nucleotide sequence ID" value="NZ_CP044331.1"/>
</dbReference>
<dbReference type="AlphaFoldDB" id="A0A6B8M605"/>
<accession>A0A6B8M605</accession>